<evidence type="ECO:0000313" key="2">
    <source>
        <dbReference type="EMBL" id="RCV12774.1"/>
    </source>
</evidence>
<proteinExistence type="predicted"/>
<feature type="region of interest" description="Disordered" evidence="1">
    <location>
        <begin position="29"/>
        <end position="309"/>
    </location>
</feature>
<sequence>MHYPFGGGEAHVDHVDVAFDVEHYAEAKGVGGRDLEEPGGGHGAGALADQAEQREEDRGDQDGARHGAEVEPHPHGAEVEGQRQGVQRVRERVHDAPRHGPFPRERQPQQKAHRHPVEPHLLREAADVVDGDEQQHQLPVPDAVPPRVAPVDERHRRPEQQHRDAHLDEREDAQPQPLRGAVPGGPAGGELHAREDPLADDADDVGGDRRADEEPAAGRGGEPHLAGHPRDVDGGGVGDGQHEHRGQQLRRPHRGVHHAAVHAAGDEGGQEEAGGDARVREDGGPAHVVPQRRDVRLQADVEHVEDARL</sequence>
<evidence type="ECO:0000256" key="1">
    <source>
        <dbReference type="SAM" id="MobiDB-lite"/>
    </source>
</evidence>
<organism evidence="2">
    <name type="scientific">Setaria italica</name>
    <name type="common">Foxtail millet</name>
    <name type="synonym">Panicum italicum</name>
    <dbReference type="NCBI Taxonomy" id="4555"/>
    <lineage>
        <taxon>Eukaryota</taxon>
        <taxon>Viridiplantae</taxon>
        <taxon>Streptophyta</taxon>
        <taxon>Embryophyta</taxon>
        <taxon>Tracheophyta</taxon>
        <taxon>Spermatophyta</taxon>
        <taxon>Magnoliopsida</taxon>
        <taxon>Liliopsida</taxon>
        <taxon>Poales</taxon>
        <taxon>Poaceae</taxon>
        <taxon>PACMAD clade</taxon>
        <taxon>Panicoideae</taxon>
        <taxon>Panicodae</taxon>
        <taxon>Paniceae</taxon>
        <taxon>Cenchrinae</taxon>
        <taxon>Setaria</taxon>
    </lineage>
</organism>
<feature type="compositionally biased region" description="Basic and acidic residues" evidence="1">
    <location>
        <begin position="291"/>
        <end position="309"/>
    </location>
</feature>
<feature type="compositionally biased region" description="Basic residues" evidence="1">
    <location>
        <begin position="247"/>
        <end position="260"/>
    </location>
</feature>
<feature type="compositionally biased region" description="Basic and acidic residues" evidence="1">
    <location>
        <begin position="115"/>
        <end position="126"/>
    </location>
</feature>
<feature type="compositionally biased region" description="Basic and acidic residues" evidence="1">
    <location>
        <begin position="150"/>
        <end position="173"/>
    </location>
</feature>
<reference evidence="2" key="2">
    <citation type="submission" date="2015-07" db="EMBL/GenBank/DDBJ databases">
        <authorList>
            <person name="Noorani M."/>
        </authorList>
    </citation>
    <scope>NUCLEOTIDE SEQUENCE</scope>
    <source>
        <strain evidence="2">Yugu1</strain>
    </source>
</reference>
<reference evidence="2" key="1">
    <citation type="journal article" date="2012" name="Nat. Biotechnol.">
        <title>Reference genome sequence of the model plant Setaria.</title>
        <authorList>
            <person name="Bennetzen J.L."/>
            <person name="Schmutz J."/>
            <person name="Wang H."/>
            <person name="Percifield R."/>
            <person name="Hawkins J."/>
            <person name="Pontaroli A.C."/>
            <person name="Estep M."/>
            <person name="Feng L."/>
            <person name="Vaughn J.N."/>
            <person name="Grimwood J."/>
            <person name="Jenkins J."/>
            <person name="Barry K."/>
            <person name="Lindquist E."/>
            <person name="Hellsten U."/>
            <person name="Deshpande S."/>
            <person name="Wang X."/>
            <person name="Wu X."/>
            <person name="Mitros T."/>
            <person name="Triplett J."/>
            <person name="Yang X."/>
            <person name="Ye C.Y."/>
            <person name="Mauro-Herrera M."/>
            <person name="Wang L."/>
            <person name="Li P."/>
            <person name="Sharma M."/>
            <person name="Sharma R."/>
            <person name="Ronald P.C."/>
            <person name="Panaud O."/>
            <person name="Kellogg E.A."/>
            <person name="Brutnell T.P."/>
            <person name="Doust A.N."/>
            <person name="Tuskan G.A."/>
            <person name="Rokhsar D."/>
            <person name="Devos K.M."/>
        </authorList>
    </citation>
    <scope>NUCLEOTIDE SEQUENCE [LARGE SCALE GENOMIC DNA]</scope>
    <source>
        <strain evidence="2">Yugu1</strain>
    </source>
</reference>
<feature type="compositionally biased region" description="Basic and acidic residues" evidence="1">
    <location>
        <begin position="51"/>
        <end position="81"/>
    </location>
</feature>
<dbReference type="EMBL" id="CM003529">
    <property type="protein sequence ID" value="RCV12774.1"/>
    <property type="molecule type" value="Genomic_DNA"/>
</dbReference>
<accession>A0A368Q4N9</accession>
<feature type="compositionally biased region" description="Basic and acidic residues" evidence="1">
    <location>
        <begin position="88"/>
        <end position="108"/>
    </location>
</feature>
<feature type="compositionally biased region" description="Basic and acidic residues" evidence="1">
    <location>
        <begin position="275"/>
        <end position="284"/>
    </location>
</feature>
<name>A0A368Q4N9_SETIT</name>
<gene>
    <name evidence="2" type="ORF">SETIT_2G294800v2</name>
</gene>
<dbReference type="AlphaFoldDB" id="A0A368Q4N9"/>
<protein>
    <submittedName>
        <fullName evidence="2">Uncharacterized protein</fullName>
    </submittedName>
</protein>